<dbReference type="CDD" id="cd08637">
    <property type="entry name" value="DNA_pol_A_pol_I_C"/>
    <property type="match status" value="1"/>
</dbReference>
<dbReference type="InterPro" id="IPR002421">
    <property type="entry name" value="5-3_exonuclease"/>
</dbReference>
<evidence type="ECO:0000256" key="12">
    <source>
        <dbReference type="ARBA" id="ARBA00023125"/>
    </source>
</evidence>
<dbReference type="Pfam" id="PF00476">
    <property type="entry name" value="DNA_pol_A"/>
    <property type="match status" value="1"/>
</dbReference>
<dbReference type="FunFam" id="1.20.1060.10:FF:000001">
    <property type="entry name" value="DNA polymerase I"/>
    <property type="match status" value="1"/>
</dbReference>
<dbReference type="PRINTS" id="PR00868">
    <property type="entry name" value="DNAPOLI"/>
</dbReference>
<protein>
    <recommendedName>
        <fullName evidence="3 15">DNA polymerase I</fullName>
        <ecNumber evidence="2 15">2.7.7.7</ecNumber>
    </recommendedName>
</protein>
<dbReference type="SUPFAM" id="SSF88723">
    <property type="entry name" value="PIN domain-like"/>
    <property type="match status" value="1"/>
</dbReference>
<dbReference type="SUPFAM" id="SSF47807">
    <property type="entry name" value="5' to 3' exonuclease, C-terminal subdomain"/>
    <property type="match status" value="1"/>
</dbReference>
<dbReference type="InterPro" id="IPR029060">
    <property type="entry name" value="PIN-like_dom_sf"/>
</dbReference>
<dbReference type="Pfam" id="PF01367">
    <property type="entry name" value="5_3_exonuc"/>
    <property type="match status" value="1"/>
</dbReference>
<comment type="caution">
    <text evidence="19">The sequence shown here is derived from an EMBL/GenBank/DDBJ whole genome shotgun (WGS) entry which is preliminary data.</text>
</comment>
<keyword evidence="6 16" id="KW-0235">DNA replication</keyword>
<accession>A0A841R3W7</accession>
<comment type="catalytic activity">
    <reaction evidence="14 16">
        <text>DNA(n) + a 2'-deoxyribonucleoside 5'-triphosphate = DNA(n+1) + diphosphate</text>
        <dbReference type="Rhea" id="RHEA:22508"/>
        <dbReference type="Rhea" id="RHEA-COMP:17339"/>
        <dbReference type="Rhea" id="RHEA-COMP:17340"/>
        <dbReference type="ChEBI" id="CHEBI:33019"/>
        <dbReference type="ChEBI" id="CHEBI:61560"/>
        <dbReference type="ChEBI" id="CHEBI:173112"/>
        <dbReference type="EC" id="2.7.7.7"/>
    </reaction>
</comment>
<dbReference type="GO" id="GO:0003887">
    <property type="term" value="F:DNA-directed DNA polymerase activity"/>
    <property type="evidence" value="ECO:0007669"/>
    <property type="project" value="UniProtKB-UniRule"/>
</dbReference>
<dbReference type="Gene3D" id="1.10.150.20">
    <property type="entry name" value="5' to 3' exonuclease, C-terminal subdomain"/>
    <property type="match status" value="2"/>
</dbReference>
<evidence type="ECO:0000256" key="6">
    <source>
        <dbReference type="ARBA" id="ARBA00022705"/>
    </source>
</evidence>
<dbReference type="GO" id="GO:0008409">
    <property type="term" value="F:5'-3' exonuclease activity"/>
    <property type="evidence" value="ECO:0007669"/>
    <property type="project" value="UniProtKB-UniRule"/>
</dbReference>
<evidence type="ECO:0000259" key="17">
    <source>
        <dbReference type="SMART" id="SM00475"/>
    </source>
</evidence>
<dbReference type="Pfam" id="PF02739">
    <property type="entry name" value="5_3_exonuc_N"/>
    <property type="match status" value="1"/>
</dbReference>
<keyword evidence="13 16" id="KW-0234">DNA repair</keyword>
<dbReference type="FunFam" id="1.10.150.20:FF:000002">
    <property type="entry name" value="DNA polymerase I"/>
    <property type="match status" value="1"/>
</dbReference>
<dbReference type="InterPro" id="IPR020046">
    <property type="entry name" value="5-3_exonucl_a-hlix_arch_N"/>
</dbReference>
<dbReference type="Gene3D" id="3.30.70.370">
    <property type="match status" value="1"/>
</dbReference>
<keyword evidence="9 16" id="KW-0378">Hydrolase</keyword>
<dbReference type="EMBL" id="JACHHI010000005">
    <property type="protein sequence ID" value="MBB6478091.1"/>
    <property type="molecule type" value="Genomic_DNA"/>
</dbReference>
<dbReference type="InterPro" id="IPR001098">
    <property type="entry name" value="DNA-dir_DNA_pol_A_palm_dom"/>
</dbReference>
<dbReference type="PROSITE" id="PS00447">
    <property type="entry name" value="DNA_POLYMERASE_A"/>
    <property type="match status" value="1"/>
</dbReference>
<evidence type="ECO:0000313" key="20">
    <source>
        <dbReference type="Proteomes" id="UP000591941"/>
    </source>
</evidence>
<keyword evidence="20" id="KW-1185">Reference proteome</keyword>
<dbReference type="InterPro" id="IPR036397">
    <property type="entry name" value="RNaseH_sf"/>
</dbReference>
<feature type="domain" description="DNA-directed DNA polymerase family A palm" evidence="18">
    <location>
        <begin position="621"/>
        <end position="828"/>
    </location>
</feature>
<dbReference type="CDD" id="cd09859">
    <property type="entry name" value="PIN_53EXO"/>
    <property type="match status" value="1"/>
</dbReference>
<dbReference type="EC" id="2.7.7.7" evidence="2 15"/>
<evidence type="ECO:0000256" key="13">
    <source>
        <dbReference type="ARBA" id="ARBA00023204"/>
    </source>
</evidence>
<evidence type="ECO:0000256" key="15">
    <source>
        <dbReference type="NCBIfam" id="TIGR00593"/>
    </source>
</evidence>
<dbReference type="InterPro" id="IPR020045">
    <property type="entry name" value="DNA_polI_H3TH"/>
</dbReference>
<dbReference type="NCBIfam" id="NF004397">
    <property type="entry name" value="PRK05755.1"/>
    <property type="match status" value="1"/>
</dbReference>
<evidence type="ECO:0000256" key="2">
    <source>
        <dbReference type="ARBA" id="ARBA00012417"/>
    </source>
</evidence>
<dbReference type="RefSeq" id="WP_159823235.1">
    <property type="nucleotide sequence ID" value="NZ_CABWNB010000004.1"/>
</dbReference>
<feature type="domain" description="5'-3' exonuclease" evidence="17">
    <location>
        <begin position="2"/>
        <end position="262"/>
    </location>
</feature>
<evidence type="ECO:0000259" key="18">
    <source>
        <dbReference type="SMART" id="SM00482"/>
    </source>
</evidence>
<proteinExistence type="inferred from homology"/>
<evidence type="ECO:0000256" key="11">
    <source>
        <dbReference type="ARBA" id="ARBA00022932"/>
    </source>
</evidence>
<dbReference type="InterPro" id="IPR018320">
    <property type="entry name" value="DNA_polymerase_1"/>
</dbReference>
<dbReference type="InterPro" id="IPR043502">
    <property type="entry name" value="DNA/RNA_pol_sf"/>
</dbReference>
<gene>
    <name evidence="16" type="primary">polA</name>
    <name evidence="19" type="ORF">HNR45_001152</name>
</gene>
<dbReference type="PANTHER" id="PTHR10133">
    <property type="entry name" value="DNA POLYMERASE I"/>
    <property type="match status" value="1"/>
</dbReference>
<dbReference type="InterPro" id="IPR008918">
    <property type="entry name" value="HhH2"/>
</dbReference>
<evidence type="ECO:0000256" key="9">
    <source>
        <dbReference type="ARBA" id="ARBA00022801"/>
    </source>
</evidence>
<evidence type="ECO:0000313" key="19">
    <source>
        <dbReference type="EMBL" id="MBB6478091.1"/>
    </source>
</evidence>
<comment type="function">
    <text evidence="16">In addition to polymerase activity, this DNA polymerase exhibits 5'-3' exonuclease activity.</text>
</comment>
<dbReference type="SUPFAM" id="SSF56672">
    <property type="entry name" value="DNA/RNA polymerases"/>
    <property type="match status" value="1"/>
</dbReference>
<dbReference type="Gene3D" id="3.30.420.10">
    <property type="entry name" value="Ribonuclease H-like superfamily/Ribonuclease H"/>
    <property type="match status" value="1"/>
</dbReference>
<dbReference type="CDD" id="cd09898">
    <property type="entry name" value="H3TH_53EXO"/>
    <property type="match status" value="1"/>
</dbReference>
<keyword evidence="11 16" id="KW-0239">DNA-directed DNA polymerase</keyword>
<evidence type="ECO:0000256" key="7">
    <source>
        <dbReference type="ARBA" id="ARBA00022722"/>
    </source>
</evidence>
<dbReference type="Gene3D" id="1.20.1060.10">
    <property type="entry name" value="Taq DNA Polymerase, Chain T, domain 4"/>
    <property type="match status" value="1"/>
</dbReference>
<dbReference type="GO" id="GO:0006302">
    <property type="term" value="P:double-strand break repair"/>
    <property type="evidence" value="ECO:0007669"/>
    <property type="project" value="TreeGrafter"/>
</dbReference>
<dbReference type="AlphaFoldDB" id="A0A841R3W7"/>
<keyword evidence="12 16" id="KW-0238">DNA-binding</keyword>
<evidence type="ECO:0000256" key="8">
    <source>
        <dbReference type="ARBA" id="ARBA00022763"/>
    </source>
</evidence>
<dbReference type="Proteomes" id="UP000591941">
    <property type="component" value="Unassembled WGS sequence"/>
</dbReference>
<evidence type="ECO:0000256" key="1">
    <source>
        <dbReference type="ARBA" id="ARBA00007705"/>
    </source>
</evidence>
<keyword evidence="4 16" id="KW-0808">Transferase</keyword>
<keyword evidence="7" id="KW-0540">Nuclease</keyword>
<evidence type="ECO:0000256" key="5">
    <source>
        <dbReference type="ARBA" id="ARBA00022695"/>
    </source>
</evidence>
<evidence type="ECO:0000256" key="14">
    <source>
        <dbReference type="ARBA" id="ARBA00049244"/>
    </source>
</evidence>
<dbReference type="GO" id="GO:0003677">
    <property type="term" value="F:DNA binding"/>
    <property type="evidence" value="ECO:0007669"/>
    <property type="project" value="UniProtKB-UniRule"/>
</dbReference>
<evidence type="ECO:0000256" key="10">
    <source>
        <dbReference type="ARBA" id="ARBA00022839"/>
    </source>
</evidence>
<reference evidence="19 20" key="1">
    <citation type="submission" date="2020-08" db="EMBL/GenBank/DDBJ databases">
        <title>Genomic Encyclopedia of Type Strains, Phase IV (KMG-IV): sequencing the most valuable type-strain genomes for metagenomic binning, comparative biology and taxonomic classification.</title>
        <authorList>
            <person name="Goeker M."/>
        </authorList>
    </citation>
    <scope>NUCLEOTIDE SEQUENCE [LARGE SCALE GENOMIC DNA]</scope>
    <source>
        <strain evidence="19 20">DSM 21255</strain>
    </source>
</reference>
<dbReference type="SMART" id="SM00279">
    <property type="entry name" value="HhH2"/>
    <property type="match status" value="1"/>
</dbReference>
<comment type="subunit">
    <text evidence="16">Single-chain monomer with multiple functions.</text>
</comment>
<keyword evidence="8 16" id="KW-0227">DNA damage</keyword>
<dbReference type="NCBIfam" id="TIGR00593">
    <property type="entry name" value="pola"/>
    <property type="match status" value="1"/>
</dbReference>
<dbReference type="GO" id="GO:0006261">
    <property type="term" value="P:DNA-templated DNA replication"/>
    <property type="evidence" value="ECO:0007669"/>
    <property type="project" value="UniProtKB-UniRule"/>
</dbReference>
<dbReference type="InterPro" id="IPR019760">
    <property type="entry name" value="DNA-dir_DNA_pol_A_CS"/>
</dbReference>
<dbReference type="Gene3D" id="3.40.50.1010">
    <property type="entry name" value="5'-nuclease"/>
    <property type="match status" value="1"/>
</dbReference>
<dbReference type="FunFam" id="3.40.50.1010:FF:000001">
    <property type="entry name" value="DNA polymerase I"/>
    <property type="match status" value="1"/>
</dbReference>
<keyword evidence="10 16" id="KW-0269">Exonuclease</keyword>
<dbReference type="InterPro" id="IPR012337">
    <property type="entry name" value="RNaseH-like_sf"/>
</dbReference>
<evidence type="ECO:0000256" key="4">
    <source>
        <dbReference type="ARBA" id="ARBA00022679"/>
    </source>
</evidence>
<dbReference type="InterPro" id="IPR036279">
    <property type="entry name" value="5-3_exonuclease_C_sf"/>
</dbReference>
<sequence>MSKPRLVLIDGNSLLYRAFFALPALTDPQGNPTNAVYGFLLMLAKVFEDLKPTYLAVAFDKGRVTFRNELYADYKGNRPDAPDDLAPQFGLIREVLQTLGIAQYEKEGYEGDDLIGTLSKRYRGECDVAIITGDRDTLQLVDDATTVYLTKRGVTQLEAMTPETVLESTGVTTEQIVDWKALMGDTSDNIPGVAGIGPKTASKLLQQFPTLDEIFARLDEVSGKKLVERLTENKDIAYISRKLATIKTDVDISTDLSEMEPQGRVDEARTLFERLGFRSMLGKMQAAHIIAGDEGLFAQQTQEKPADMTVVTDAKPSVLKDADHVAVSVTTAGKIPHLALKELAALVDDTLYYWQDESATEALRILLGGEAQIITDRAKLLYQAAGIFTSVAELFDVTLAAYVLNPTRTSYPVTYLADAYHVPAPYPYEDGEKMLAARAQMFAQLVEPLTAELKANGAWDLYMTFEMPLTQVLAAMEHTGIAIDQNKLAALKGEFTAQAETLAAEIYELAGETFNILSPQQLSNVLFTKLELPPGRKTKTGYSTDAEVLNGLLKEHPIVAKVLTYRTITKLISTYLDGIAELVDPETERVHTTFNQTVTATGRLSSSDPNLQNIPVRTEEGRRIRSLFVPGKGFSGFMSADYSQIELRILAHLSEDEKLREAFLHQEDIHRRTAAEVLHKDPKDVTAAERSHAKAVNFGIIYGISDYGLARDLGISREEAGAYIEKYLERYPKVRQYMADSIAAAKESGRAETMYGRFRVLPDIHSRNFNRRSFAERTALNTPIQGAAADIIKRAMNNVYWALVRNRLKSRMLLQVHDELVLEVVEEERDIVTQILEMHMPGAAELAVPLVVDIHYGTNWEMAK</sequence>
<dbReference type="SMART" id="SM00482">
    <property type="entry name" value="POLAc"/>
    <property type="match status" value="1"/>
</dbReference>
<organism evidence="19 20">
    <name type="scientific">Negativicoccus succinicivorans</name>
    <dbReference type="NCBI Taxonomy" id="620903"/>
    <lineage>
        <taxon>Bacteria</taxon>
        <taxon>Bacillati</taxon>
        <taxon>Bacillota</taxon>
        <taxon>Negativicutes</taxon>
        <taxon>Veillonellales</taxon>
        <taxon>Veillonellaceae</taxon>
        <taxon>Negativicoccus</taxon>
    </lineage>
</organism>
<evidence type="ECO:0000256" key="16">
    <source>
        <dbReference type="RuleBase" id="RU004460"/>
    </source>
</evidence>
<dbReference type="SUPFAM" id="SSF53098">
    <property type="entry name" value="Ribonuclease H-like"/>
    <property type="match status" value="1"/>
</dbReference>
<dbReference type="InterPro" id="IPR002298">
    <property type="entry name" value="DNA_polymerase_A"/>
</dbReference>
<comment type="similarity">
    <text evidence="1 16">Belongs to the DNA polymerase type-A family.</text>
</comment>
<dbReference type="OrthoDB" id="9806424at2"/>
<keyword evidence="5 16" id="KW-0548">Nucleotidyltransferase</keyword>
<dbReference type="PANTHER" id="PTHR10133:SF27">
    <property type="entry name" value="DNA POLYMERASE NU"/>
    <property type="match status" value="1"/>
</dbReference>
<dbReference type="SMART" id="SM00475">
    <property type="entry name" value="53EXOc"/>
    <property type="match status" value="1"/>
</dbReference>
<evidence type="ECO:0000256" key="3">
    <source>
        <dbReference type="ARBA" id="ARBA00020311"/>
    </source>
</evidence>
<dbReference type="FunFam" id="1.10.150.20:FF:000003">
    <property type="entry name" value="DNA polymerase I"/>
    <property type="match status" value="1"/>
</dbReference>
<dbReference type="GeneID" id="93486413"/>
<name>A0A841R3W7_9FIRM</name>